<dbReference type="EMBL" id="LT608138">
    <property type="protein sequence ID" value="SCL90439.1"/>
    <property type="molecule type" value="Genomic_DNA"/>
</dbReference>
<dbReference type="OMA" id="WNYNEHE"/>
<keyword evidence="2" id="KW-0812">Transmembrane</keyword>
<dbReference type="AlphaFoldDB" id="A0A113QPU7"/>
<evidence type="ECO:0000313" key="5">
    <source>
        <dbReference type="EMBL" id="SCM15300.1"/>
    </source>
</evidence>
<evidence type="ECO:0000313" key="11">
    <source>
        <dbReference type="Proteomes" id="UP000220214"/>
    </source>
</evidence>
<evidence type="ECO:0000313" key="9">
    <source>
        <dbReference type="Proteomes" id="UP000219860"/>
    </source>
</evidence>
<dbReference type="OrthoDB" id="372754at2759"/>
<keyword evidence="2" id="KW-1133">Transmembrane helix</keyword>
<dbReference type="Proteomes" id="UP000219974">
    <property type="component" value="Chromosome 2"/>
</dbReference>
<name>A0A113QPU7_PLABE</name>
<evidence type="ECO:0000313" key="6">
    <source>
        <dbReference type="EMBL" id="SCM17095.1"/>
    </source>
</evidence>
<feature type="compositionally biased region" description="Basic and acidic residues" evidence="1">
    <location>
        <begin position="268"/>
        <end position="278"/>
    </location>
</feature>
<dbReference type="EMBL" id="LT614628">
    <property type="protein sequence ID" value="SCN22023.1"/>
    <property type="molecule type" value="Genomic_DNA"/>
</dbReference>
<evidence type="ECO:0000313" key="12">
    <source>
        <dbReference type="Proteomes" id="UP000516480"/>
    </source>
</evidence>
<feature type="transmembrane region" description="Helical" evidence="2">
    <location>
        <begin position="12"/>
        <end position="32"/>
    </location>
</feature>
<dbReference type="Proteomes" id="UP000069549">
    <property type="component" value="Chromosome 2"/>
</dbReference>
<reference evidence="3 8" key="1">
    <citation type="submission" date="2016-02" db="EMBL/GenBank/DDBJ databases">
        <authorList>
            <consortium name="Pathogen Informatics"/>
        </authorList>
    </citation>
    <scope>NUCLEOTIDE SEQUENCE [LARGE SCALE GENOMIC DNA]</scope>
    <source>
        <strain evidence="3 8">K173</strain>
        <strain evidence="4 12">NK65 ny</strain>
        <strain evidence="7 11">NK65e</strain>
        <strain evidence="5 9">SP11 Antwerpcl1</strain>
        <strain evidence="6 10">SP11 RLL</strain>
    </source>
</reference>
<accession>A0A113QPU7</accession>
<dbReference type="EMBL" id="LT160022">
    <property type="protein sequence ID" value="CXH90634.1"/>
    <property type="molecule type" value="Genomic_DNA"/>
</dbReference>
<dbReference type="VEuPathDB" id="PlasmoDB:PBANKA_0214700"/>
<feature type="transmembrane region" description="Helical" evidence="2">
    <location>
        <begin position="406"/>
        <end position="429"/>
    </location>
</feature>
<evidence type="ECO:0000313" key="10">
    <source>
        <dbReference type="Proteomes" id="UP000219974"/>
    </source>
</evidence>
<dbReference type="Proteomes" id="UP000219860">
    <property type="component" value="Chromosome 2"/>
</dbReference>
<feature type="region of interest" description="Disordered" evidence="1">
    <location>
        <begin position="268"/>
        <end position="296"/>
    </location>
</feature>
<dbReference type="Proteomes" id="UP000220214">
    <property type="component" value="Chromosome 2"/>
</dbReference>
<evidence type="ECO:0000313" key="8">
    <source>
        <dbReference type="Proteomes" id="UP000069549"/>
    </source>
</evidence>
<evidence type="ECO:0000313" key="3">
    <source>
        <dbReference type="EMBL" id="CXH90634.1"/>
    </source>
</evidence>
<evidence type="ECO:0000313" key="4">
    <source>
        <dbReference type="EMBL" id="SCL90439.1"/>
    </source>
</evidence>
<dbReference type="EMBL" id="LT608266">
    <property type="protein sequence ID" value="SCM17095.1"/>
    <property type="molecule type" value="Genomic_DNA"/>
</dbReference>
<dbReference type="EMBL" id="LT608250">
    <property type="protein sequence ID" value="SCM15300.1"/>
    <property type="molecule type" value="Genomic_DNA"/>
</dbReference>
<dbReference type="Proteomes" id="UP000516480">
    <property type="component" value="Chromosome 2"/>
</dbReference>
<evidence type="ECO:0000256" key="2">
    <source>
        <dbReference type="SAM" id="Phobius"/>
    </source>
</evidence>
<evidence type="ECO:0000256" key="1">
    <source>
        <dbReference type="SAM" id="MobiDB-lite"/>
    </source>
</evidence>
<protein>
    <submittedName>
        <fullName evidence="3">Uncharacterized protein</fullName>
    </submittedName>
</protein>
<keyword evidence="2" id="KW-0472">Membrane</keyword>
<organism evidence="3 8">
    <name type="scientific">Plasmodium berghei</name>
    <dbReference type="NCBI Taxonomy" id="5821"/>
    <lineage>
        <taxon>Eukaryota</taxon>
        <taxon>Sar</taxon>
        <taxon>Alveolata</taxon>
        <taxon>Apicomplexa</taxon>
        <taxon>Aconoidasida</taxon>
        <taxon>Haemosporida</taxon>
        <taxon>Plasmodiidae</taxon>
        <taxon>Plasmodium</taxon>
        <taxon>Plasmodium (Vinckeia)</taxon>
    </lineage>
</organism>
<gene>
    <name evidence="3" type="ORF">PBK173_000033300</name>
    <name evidence="7" type="ORF">PBNK65E_000031400</name>
    <name evidence="4" type="ORF">PBNK65NY_000031100</name>
    <name evidence="5" type="ORF">PBSP11A_000031100</name>
    <name evidence="6" type="ORF">PBSP11RLL_000031300</name>
</gene>
<sequence length="448" mass="52807">MKNLKRSYKFEGIYIFHLFNKLFLFGTLLFVFRSTIKWNYNEHENREFSEVIRYKRSLSYSTEGIQLYNEGYFHGGDVKLENNKISSEFEINIFPEYYDIDNIEYTYGIKNKQVLKNIDTNYGDIQRITNLDSLKTNNYNKNNNVDIKTAHNSKILYGFQKEKQSKTKPTIENKKVYSNNKTKLDNKKVNRDISMHKEAKFINKVDNIYNFDEYIKLYPNSDMHGLLNQSAFQRKDGVSILPKIKHGYTNRKNISIEAIPKIVENRENKKEKSNDKVKNIPCSDHGLNKLNNNENGRGNVVRNETIMTNLYQIKSDFDLINSITKLPKNKNKPSPGVKILGQENFKNKAQITIREKLKEEMKPKKQEELKEKIKIQEKEKTKKQSFYRVILDKIKKKVESNYIRGIANAFIILIFSYLIIMLLIIYLILNAIRPKIYNNTASHRGSRL</sequence>
<proteinExistence type="predicted"/>
<evidence type="ECO:0000313" key="7">
    <source>
        <dbReference type="EMBL" id="SCN22023.1"/>
    </source>
</evidence>